<dbReference type="GO" id="GO:0016787">
    <property type="term" value="F:hydrolase activity"/>
    <property type="evidence" value="ECO:0007669"/>
    <property type="project" value="UniProtKB-KW"/>
</dbReference>
<sequence>MSDSSKVKLPTSFLRIGQQLPVDVYAKNGLLLLKKGHYVLTPEQRERLVTLAHGDSEEVAARLEREQLERAAQREKEAAAQVQPNPIMELGFLTRRAEGLLLHGLAVPGLAGRLADMADALIRLACKQPDGVLASVLLTPYRDIGSAHSVHVAAIMAVLGRRLGMEEARLRAVVGAALSMNLAITGLLNQLSRQQTPPDAAQRDELYAHPIVGSAILREAGVVDEHWHLLVQTHQEQRGGDGYPQGLRGEDIHPDAALLHMVDVLCSCIHQPQPALPALVIGSLYRGELGDFDPQHAALLVKELGVYPPGSFVKLASNEIGVVTHRSDKANAPRVAALRKLDGAPYADALLRDTRQNAYRVLEAAPLSAAVVKPAYLSKLWQK</sequence>
<dbReference type="InterPro" id="IPR052020">
    <property type="entry name" value="Cyclic_di-GMP/3'3'-cGAMP_PDE"/>
</dbReference>
<evidence type="ECO:0000313" key="1">
    <source>
        <dbReference type="EMBL" id="OQS38853.1"/>
    </source>
</evidence>
<name>A0A1W0CVY3_9NEIS</name>
<dbReference type="InterPro" id="IPR003607">
    <property type="entry name" value="HD/PDEase_dom"/>
</dbReference>
<accession>A0A1W0CVY3</accession>
<dbReference type="AlphaFoldDB" id="A0A1W0CVY3"/>
<organism evidence="1 2">
    <name type="scientific">Chromobacterium haemolyticum</name>
    <dbReference type="NCBI Taxonomy" id="394935"/>
    <lineage>
        <taxon>Bacteria</taxon>
        <taxon>Pseudomonadati</taxon>
        <taxon>Pseudomonadota</taxon>
        <taxon>Betaproteobacteria</taxon>
        <taxon>Neisseriales</taxon>
        <taxon>Chromobacteriaceae</taxon>
        <taxon>Chromobacterium</taxon>
    </lineage>
</organism>
<dbReference type="EMBL" id="MUKV01000014">
    <property type="protein sequence ID" value="OQS38853.1"/>
    <property type="molecule type" value="Genomic_DNA"/>
</dbReference>
<reference evidence="1 2" key="1">
    <citation type="submission" date="2017-02" db="EMBL/GenBank/DDBJ databases">
        <title>Chromobacterium haemolyticum H5244.</title>
        <authorList>
            <person name="Gulvik C.A."/>
        </authorList>
    </citation>
    <scope>NUCLEOTIDE SEQUENCE [LARGE SCALE GENOMIC DNA]</scope>
    <source>
        <strain evidence="1 2">H5244</strain>
    </source>
</reference>
<dbReference type="RefSeq" id="WP_081555674.1">
    <property type="nucleotide sequence ID" value="NZ_CP109905.1"/>
</dbReference>
<comment type="caution">
    <text evidence="1">The sequence shown here is derived from an EMBL/GenBank/DDBJ whole genome shotgun (WGS) entry which is preliminary data.</text>
</comment>
<dbReference type="PANTHER" id="PTHR45228">
    <property type="entry name" value="CYCLIC DI-GMP PHOSPHODIESTERASE TM_0186-RELATED"/>
    <property type="match status" value="1"/>
</dbReference>
<dbReference type="Proteomes" id="UP000192721">
    <property type="component" value="Unassembled WGS sequence"/>
</dbReference>
<proteinExistence type="predicted"/>
<dbReference type="SUPFAM" id="SSF109604">
    <property type="entry name" value="HD-domain/PDEase-like"/>
    <property type="match status" value="1"/>
</dbReference>
<dbReference type="Gene3D" id="1.10.3210.10">
    <property type="entry name" value="Hypothetical protein af1432"/>
    <property type="match status" value="1"/>
</dbReference>
<dbReference type="CDD" id="cd00077">
    <property type="entry name" value="HDc"/>
    <property type="match status" value="1"/>
</dbReference>
<evidence type="ECO:0000313" key="2">
    <source>
        <dbReference type="Proteomes" id="UP000192721"/>
    </source>
</evidence>
<dbReference type="PANTHER" id="PTHR45228:SF4">
    <property type="entry name" value="LIPOPROTEIN"/>
    <property type="match status" value="1"/>
</dbReference>
<gene>
    <name evidence="1" type="ORF">B0T45_12420</name>
</gene>
<protein>
    <submittedName>
        <fullName evidence="1">Phosphohydrolase</fullName>
    </submittedName>
</protein>
<keyword evidence="1" id="KW-0378">Hydrolase</keyword>
<dbReference type="Pfam" id="PF13487">
    <property type="entry name" value="HD_5"/>
    <property type="match status" value="1"/>
</dbReference>